<evidence type="ECO:0008006" key="4">
    <source>
        <dbReference type="Google" id="ProtNLM"/>
    </source>
</evidence>
<evidence type="ECO:0000313" key="3">
    <source>
        <dbReference type="Proteomes" id="UP000198901"/>
    </source>
</evidence>
<dbReference type="STRING" id="563176.SAMN04488090_4170"/>
<feature type="signal peptide" evidence="1">
    <location>
        <begin position="1"/>
        <end position="18"/>
    </location>
</feature>
<protein>
    <recommendedName>
        <fullName evidence="4">HEAT repeat-containing protein</fullName>
    </recommendedName>
</protein>
<sequence length="362" mass="41037">MKKYVAAWLWMVSSGMLAAFPKSDPPGKVKAFSFRENDTTAYVLNLAYDAAGQPSYFYRNIFTPVCYTGECKPVYVNFYWDLLGNYIRYDLPEGKTLTKMDHKEFDEANYDKLQQILSDPESLLKDVTIYDLIGPDTDKLRDSVDAKTGATLKTIKNEVIEGAVYTCYTLWHIAYGKGCGEMKRLTDSLMTDDLLHAFLQSQNFHYQYFAMEKVVGNPAFLNDWLTVIRGKNPFVARAALQKLDPQVFASDDRQVWLWETYRRAGYTLQLAILKKLETIPVRPALAGTLAEALPAANAEQTGYFLGILRKGKPSVAVARKLAATLATATPGQGEEVYRLLDSWKLADRAVRDQLKKWKQTHE</sequence>
<feature type="chain" id="PRO_5011684386" description="HEAT repeat-containing protein" evidence="1">
    <location>
        <begin position="19"/>
        <end position="362"/>
    </location>
</feature>
<organism evidence="2 3">
    <name type="scientific">Siphonobacter aquaeclarae</name>
    <dbReference type="NCBI Taxonomy" id="563176"/>
    <lineage>
        <taxon>Bacteria</taxon>
        <taxon>Pseudomonadati</taxon>
        <taxon>Bacteroidota</taxon>
        <taxon>Cytophagia</taxon>
        <taxon>Cytophagales</taxon>
        <taxon>Cytophagaceae</taxon>
        <taxon>Siphonobacter</taxon>
    </lineage>
</organism>
<gene>
    <name evidence="2" type="ORF">SAMN04488090_4170</name>
</gene>
<dbReference type="EMBL" id="FNGS01000008">
    <property type="protein sequence ID" value="SDM73453.1"/>
    <property type="molecule type" value="Genomic_DNA"/>
</dbReference>
<keyword evidence="1" id="KW-0732">Signal</keyword>
<evidence type="ECO:0000256" key="1">
    <source>
        <dbReference type="SAM" id="SignalP"/>
    </source>
</evidence>
<proteinExistence type="predicted"/>
<keyword evidence="3" id="KW-1185">Reference proteome</keyword>
<dbReference type="AlphaFoldDB" id="A0A1G9VN06"/>
<dbReference type="Proteomes" id="UP000198901">
    <property type="component" value="Unassembled WGS sequence"/>
</dbReference>
<reference evidence="2 3" key="1">
    <citation type="submission" date="2016-10" db="EMBL/GenBank/DDBJ databases">
        <authorList>
            <person name="de Groot N.N."/>
        </authorList>
    </citation>
    <scope>NUCLEOTIDE SEQUENCE [LARGE SCALE GENOMIC DNA]</scope>
    <source>
        <strain evidence="2 3">DSM 21668</strain>
    </source>
</reference>
<accession>A0A1G9VN06</accession>
<name>A0A1G9VN06_9BACT</name>
<evidence type="ECO:0000313" key="2">
    <source>
        <dbReference type="EMBL" id="SDM73453.1"/>
    </source>
</evidence>
<dbReference type="RefSeq" id="WP_245689976.1">
    <property type="nucleotide sequence ID" value="NZ_FNGS01000008.1"/>
</dbReference>